<name>L9L0S2_TUPCH</name>
<keyword evidence="3" id="KW-1185">Reference proteome</keyword>
<feature type="region of interest" description="Disordered" evidence="1">
    <location>
        <begin position="229"/>
        <end position="249"/>
    </location>
</feature>
<gene>
    <name evidence="2" type="ORF">TREES_T100007479</name>
</gene>
<organism evidence="2 3">
    <name type="scientific">Tupaia chinensis</name>
    <name type="common">Chinese tree shrew</name>
    <name type="synonym">Tupaia belangeri chinensis</name>
    <dbReference type="NCBI Taxonomy" id="246437"/>
    <lineage>
        <taxon>Eukaryota</taxon>
        <taxon>Metazoa</taxon>
        <taxon>Chordata</taxon>
        <taxon>Craniata</taxon>
        <taxon>Vertebrata</taxon>
        <taxon>Euteleostomi</taxon>
        <taxon>Mammalia</taxon>
        <taxon>Eutheria</taxon>
        <taxon>Euarchontoglires</taxon>
        <taxon>Scandentia</taxon>
        <taxon>Tupaiidae</taxon>
        <taxon>Tupaia</taxon>
    </lineage>
</organism>
<evidence type="ECO:0000256" key="1">
    <source>
        <dbReference type="SAM" id="MobiDB-lite"/>
    </source>
</evidence>
<reference evidence="3" key="2">
    <citation type="journal article" date="2013" name="Nat. Commun.">
        <title>Genome of the Chinese tree shrew.</title>
        <authorList>
            <person name="Fan Y."/>
            <person name="Huang Z.Y."/>
            <person name="Cao C.C."/>
            <person name="Chen C.S."/>
            <person name="Chen Y.X."/>
            <person name="Fan D.D."/>
            <person name="He J."/>
            <person name="Hou H.L."/>
            <person name="Hu L."/>
            <person name="Hu X.T."/>
            <person name="Jiang X.T."/>
            <person name="Lai R."/>
            <person name="Lang Y.S."/>
            <person name="Liang B."/>
            <person name="Liao S.G."/>
            <person name="Mu D."/>
            <person name="Ma Y.Y."/>
            <person name="Niu Y.Y."/>
            <person name="Sun X.Q."/>
            <person name="Xia J.Q."/>
            <person name="Xiao J."/>
            <person name="Xiong Z.Q."/>
            <person name="Xu L."/>
            <person name="Yang L."/>
            <person name="Zhang Y."/>
            <person name="Zhao W."/>
            <person name="Zhao X.D."/>
            <person name="Zheng Y.T."/>
            <person name="Zhou J.M."/>
            <person name="Zhu Y.B."/>
            <person name="Zhang G.J."/>
            <person name="Wang J."/>
            <person name="Yao Y.G."/>
        </authorList>
    </citation>
    <scope>NUCLEOTIDE SEQUENCE [LARGE SCALE GENOMIC DNA]</scope>
</reference>
<accession>L9L0S2</accession>
<protein>
    <submittedName>
        <fullName evidence="2">Uncharacterized protein</fullName>
    </submittedName>
</protein>
<sequence length="460" mass="48935">MTKLSPPPLLPVIGYDNGVNYELPYSTKGQTLREAYPLCILASRVPISKGNQDLLLPRCTLAPPSGAGVSGGGFPTPVETADCKWPESTRESLAQELLQLRGGPLALGSTAPMLLKQGPAAARPSGPLASPGLTPSSAAWLAPLQADLGGGTDEHYGGVMRTAATSAEPPRPPQLIGMGRQHKHGLFVPFCWALLLLPYPPEGSQASTSDFAGADAVIKASAHVRQRPLDTFPPTHHARMGTVSPQEGSRRLSCGGLGFGKAMQTLKSIDVVCVWDLSQRTEAWSGVLMVHRTCSGSSQLCHLCQELTLWFSAENKHGRASHVVALSPAPPARITLAWGARWRAVTPGPKSPCCERCERRELASSCIRLLSEHSSPGPGTSGSAWVGEHVQAKATVMRVTCVSLLYFDRVLRAVPAWTLTSDPPLSGLTLGQSASSEFPDLQRSGTWKLYDPRAFALAIP</sequence>
<dbReference type="Proteomes" id="UP000011518">
    <property type="component" value="Unassembled WGS sequence"/>
</dbReference>
<reference evidence="3" key="1">
    <citation type="submission" date="2012-07" db="EMBL/GenBank/DDBJ databases">
        <title>Genome of the Chinese tree shrew, a rising model animal genetically related to primates.</title>
        <authorList>
            <person name="Zhang G."/>
            <person name="Fan Y."/>
            <person name="Yao Y."/>
            <person name="Huang Z."/>
        </authorList>
    </citation>
    <scope>NUCLEOTIDE SEQUENCE [LARGE SCALE GENOMIC DNA]</scope>
</reference>
<evidence type="ECO:0000313" key="2">
    <source>
        <dbReference type="EMBL" id="ELW68359.1"/>
    </source>
</evidence>
<dbReference type="AlphaFoldDB" id="L9L0S2"/>
<proteinExistence type="predicted"/>
<evidence type="ECO:0000313" key="3">
    <source>
        <dbReference type="Proteomes" id="UP000011518"/>
    </source>
</evidence>
<dbReference type="InParanoid" id="L9L0S2"/>
<dbReference type="EMBL" id="KB320577">
    <property type="protein sequence ID" value="ELW68359.1"/>
    <property type="molecule type" value="Genomic_DNA"/>
</dbReference>